<dbReference type="GO" id="GO:0003824">
    <property type="term" value="F:catalytic activity"/>
    <property type="evidence" value="ECO:0007669"/>
    <property type="project" value="InterPro"/>
</dbReference>
<dbReference type="AlphaFoldDB" id="A0A150WPR6"/>
<keyword evidence="5" id="KW-0411">Iron-sulfur</keyword>
<dbReference type="Pfam" id="PF04055">
    <property type="entry name" value="Radical_SAM"/>
    <property type="match status" value="1"/>
</dbReference>
<dbReference type="CDD" id="cd01335">
    <property type="entry name" value="Radical_SAM"/>
    <property type="match status" value="1"/>
</dbReference>
<protein>
    <submittedName>
        <fullName evidence="7">Biotin synthase</fullName>
    </submittedName>
</protein>
<dbReference type="InterPro" id="IPR013785">
    <property type="entry name" value="Aldolase_TIM"/>
</dbReference>
<sequence>MTAVKWENLKSKLSILADAAKYDASCSSSGSQRKREKDGMGNVEGMGICHSYAPDGRCISLLKILMTNYCIFDCKYCINRVSSDVKRARFTPEEIVQLTLEFYRRNYIEGLFLSSGIINSSDETMEQLIQVAKSLRLDHKFQGYIHLKVVAGSSKELILKAGEWADRVSANIEMPVQEDLNLLAPAKTIQEATTSMEQIADRVDEAKEDQKYSPFKAPKFAPAGQTTQMIVGATESTDSVILKQSQDLYQKYSLRRVYYSAYSPIPHADAFLPRGEPSLVRENRLYQADWLVRFYKFDAKELTSTEAPNLPLDIDPKTAWALRNRSSFPINVNTASREELLRIPGFGVKNVERILQMRPYRKISLMDIAKLRIPLKRAKYFIITSDHNPDVFLLDANNLKDRIKPEEKQMSLFDLKVSAVSGDL</sequence>
<gene>
    <name evidence="7" type="ORF">AZI86_05450</name>
</gene>
<dbReference type="GO" id="GO:0046872">
    <property type="term" value="F:metal ion binding"/>
    <property type="evidence" value="ECO:0007669"/>
    <property type="project" value="UniProtKB-KW"/>
</dbReference>
<comment type="caution">
    <text evidence="7">The sequence shown here is derived from an EMBL/GenBank/DDBJ whole genome shotgun (WGS) entry which is preliminary data.</text>
</comment>
<evidence type="ECO:0000256" key="3">
    <source>
        <dbReference type="ARBA" id="ARBA00022723"/>
    </source>
</evidence>
<dbReference type="SUPFAM" id="SSF47781">
    <property type="entry name" value="RuvA domain 2-like"/>
    <property type="match status" value="1"/>
</dbReference>
<accession>A0A150WPR6</accession>
<dbReference type="RefSeq" id="WP_061834057.1">
    <property type="nucleotide sequence ID" value="NZ_LUKE01000001.1"/>
</dbReference>
<evidence type="ECO:0000256" key="4">
    <source>
        <dbReference type="ARBA" id="ARBA00023004"/>
    </source>
</evidence>
<dbReference type="InterPro" id="IPR058240">
    <property type="entry name" value="rSAM_sf"/>
</dbReference>
<evidence type="ECO:0000256" key="2">
    <source>
        <dbReference type="ARBA" id="ARBA00022691"/>
    </source>
</evidence>
<dbReference type="PANTHER" id="PTHR21180:SF9">
    <property type="entry name" value="TYPE II SECRETION SYSTEM PROTEIN K"/>
    <property type="match status" value="1"/>
</dbReference>
<keyword evidence="4" id="KW-0408">Iron</keyword>
<keyword evidence="2" id="KW-0949">S-adenosyl-L-methionine</keyword>
<dbReference type="InterPro" id="IPR010994">
    <property type="entry name" value="RuvA_2-like"/>
</dbReference>
<dbReference type="InterPro" id="IPR007197">
    <property type="entry name" value="rSAM"/>
</dbReference>
<reference evidence="7 8" key="1">
    <citation type="submission" date="2016-03" db="EMBL/GenBank/DDBJ databases">
        <authorList>
            <person name="Ploux O."/>
        </authorList>
    </citation>
    <scope>NUCLEOTIDE SEQUENCE [LARGE SCALE GENOMIC DNA]</scope>
    <source>
        <strain evidence="7 8">R0</strain>
    </source>
</reference>
<organism evidence="7 8">
    <name type="scientific">Bdellovibrio bacteriovorus</name>
    <dbReference type="NCBI Taxonomy" id="959"/>
    <lineage>
        <taxon>Bacteria</taxon>
        <taxon>Pseudomonadati</taxon>
        <taxon>Bdellovibrionota</taxon>
        <taxon>Bdellovibrionia</taxon>
        <taxon>Bdellovibrionales</taxon>
        <taxon>Pseudobdellovibrionaceae</taxon>
        <taxon>Bdellovibrio</taxon>
    </lineage>
</organism>
<dbReference type="InterPro" id="IPR051675">
    <property type="entry name" value="Endo/Exo/Phosphatase_dom_1"/>
</dbReference>
<dbReference type="InterPro" id="IPR023874">
    <property type="entry name" value="DNA_rSAM_put"/>
</dbReference>
<dbReference type="GO" id="GO:0051536">
    <property type="term" value="F:iron-sulfur cluster binding"/>
    <property type="evidence" value="ECO:0007669"/>
    <property type="project" value="UniProtKB-KW"/>
</dbReference>
<dbReference type="Gene3D" id="1.10.150.320">
    <property type="entry name" value="Photosystem II 12 kDa extrinsic protein"/>
    <property type="match status" value="1"/>
</dbReference>
<dbReference type="SFLD" id="SFLDS00029">
    <property type="entry name" value="Radical_SAM"/>
    <property type="match status" value="1"/>
</dbReference>
<comment type="cofactor">
    <cofactor evidence="1">
        <name>[4Fe-4S] cluster</name>
        <dbReference type="ChEBI" id="CHEBI:49883"/>
    </cofactor>
</comment>
<dbReference type="SFLD" id="SFLDG01102">
    <property type="entry name" value="Uncharacterised_Radical_SAM_Su"/>
    <property type="match status" value="1"/>
</dbReference>
<name>A0A150WPR6_BDEBC</name>
<feature type="domain" description="Radical SAM core" evidence="6">
    <location>
        <begin position="65"/>
        <end position="200"/>
    </location>
</feature>
<dbReference type="OrthoDB" id="9801154at2"/>
<evidence type="ECO:0000256" key="1">
    <source>
        <dbReference type="ARBA" id="ARBA00001966"/>
    </source>
</evidence>
<dbReference type="EMBL" id="LUKE01000001">
    <property type="protein sequence ID" value="KYG66493.1"/>
    <property type="molecule type" value="Genomic_DNA"/>
</dbReference>
<dbReference type="NCBIfam" id="TIGR03916">
    <property type="entry name" value="rSAM_link_UDG"/>
    <property type="match status" value="1"/>
</dbReference>
<keyword evidence="3" id="KW-0479">Metal-binding</keyword>
<dbReference type="SUPFAM" id="SSF102114">
    <property type="entry name" value="Radical SAM enzymes"/>
    <property type="match status" value="1"/>
</dbReference>
<evidence type="ECO:0000313" key="7">
    <source>
        <dbReference type="EMBL" id="KYG66493.1"/>
    </source>
</evidence>
<evidence type="ECO:0000259" key="6">
    <source>
        <dbReference type="Pfam" id="PF04055"/>
    </source>
</evidence>
<dbReference type="Gene3D" id="3.20.20.70">
    <property type="entry name" value="Aldolase class I"/>
    <property type="match status" value="1"/>
</dbReference>
<evidence type="ECO:0000256" key="5">
    <source>
        <dbReference type="ARBA" id="ARBA00023014"/>
    </source>
</evidence>
<dbReference type="Proteomes" id="UP000075320">
    <property type="component" value="Unassembled WGS sequence"/>
</dbReference>
<dbReference type="PANTHER" id="PTHR21180">
    <property type="entry name" value="ENDONUCLEASE/EXONUCLEASE/PHOSPHATASE FAMILY DOMAIN-CONTAINING PROTEIN 1"/>
    <property type="match status" value="1"/>
</dbReference>
<evidence type="ECO:0000313" key="8">
    <source>
        <dbReference type="Proteomes" id="UP000075320"/>
    </source>
</evidence>
<proteinExistence type="predicted"/>
<keyword evidence="8" id="KW-1185">Reference proteome</keyword>